<proteinExistence type="predicted"/>
<name>A0A8C1HDS5_CYPCA</name>
<feature type="region of interest" description="Disordered" evidence="2">
    <location>
        <begin position="1"/>
        <end position="39"/>
    </location>
</feature>
<dbReference type="GeneTree" id="ENSGT00390000015293"/>
<feature type="coiled-coil region" evidence="1">
    <location>
        <begin position="630"/>
        <end position="664"/>
    </location>
</feature>
<dbReference type="PANTHER" id="PTHR18950">
    <property type="entry name" value="PROGESTERONE-INDUCED BLOCKING FACTOR 1"/>
    <property type="match status" value="1"/>
</dbReference>
<evidence type="ECO:0000256" key="1">
    <source>
        <dbReference type="SAM" id="Coils"/>
    </source>
</evidence>
<keyword evidence="1" id="KW-0175">Coiled coil</keyword>
<dbReference type="PANTHER" id="PTHR18950:SF0">
    <property type="entry name" value="PROGESTERONE IMMUNOMODULATORY BINDING FACTOR 1"/>
    <property type="match status" value="1"/>
</dbReference>
<dbReference type="Proteomes" id="UP001108240">
    <property type="component" value="Unplaced"/>
</dbReference>
<dbReference type="AlphaFoldDB" id="A0A8C1HDS5"/>
<reference evidence="3" key="1">
    <citation type="submission" date="2025-08" db="UniProtKB">
        <authorList>
            <consortium name="Ensembl"/>
        </authorList>
    </citation>
    <scope>IDENTIFICATION</scope>
</reference>
<dbReference type="GO" id="GO:0060271">
    <property type="term" value="P:cilium assembly"/>
    <property type="evidence" value="ECO:0007669"/>
    <property type="project" value="TreeGrafter"/>
</dbReference>
<dbReference type="GO" id="GO:0005815">
    <property type="term" value="C:microtubule organizing center"/>
    <property type="evidence" value="ECO:0007669"/>
    <property type="project" value="TreeGrafter"/>
</dbReference>
<feature type="coiled-coil region" evidence="1">
    <location>
        <begin position="45"/>
        <end position="104"/>
    </location>
</feature>
<evidence type="ECO:0000313" key="3">
    <source>
        <dbReference type="Ensembl" id="ENSCCRP00000042618.2"/>
    </source>
</evidence>
<evidence type="ECO:0000313" key="4">
    <source>
        <dbReference type="Proteomes" id="UP001108240"/>
    </source>
</evidence>
<reference evidence="3" key="2">
    <citation type="submission" date="2025-09" db="UniProtKB">
        <authorList>
            <consortium name="Ensembl"/>
        </authorList>
    </citation>
    <scope>IDENTIFICATION</scope>
</reference>
<sequence>MPPKKPKDAKANISSSIESEDISLETTVPTEDISSSDEKYGAGKVTKQLLERKELLHNLQKLKIELSQKNLLIDNLKVDHLTKIEELEERLNDALHQKQVLALRLDSQLKLQQDENRKQQVLRKQEMDTIMLRQKQLEETNCQLCDRAGDLRRSLRDLELSEEKYAELKELPEDKLTIPEYVAIRFYEVVNPLRALVTELQVKKSNLSEDLDSHRNQTRSLMESYEEERRARSELEIRCQRVTLELADTKQLIQEGDYKRENYDKIKRERDGYETEVRELRKKLEMLDLTHTALTKERNDLNKEAATLQQSVTLMQKDKEYLNRQNMELNVRCAHQEDRLDRLQTQLEDTKKAREDAYEKYVASRDHYKTEYENKLRDELERIRMKTSHEIESLQRASKEMYERENRNLRETRDNAVIEKDRALNAERDVQGKYDQLLYQQLQLSSDSRVAELLNQVKLKKFELERSQMVQEETARNLSLCQIECEKHQKKLEVLTKEFYGLQTSSEKRITELQAQNSEKQARLETYERLEKELDDVTMQAAEMENEDEAERVLFSYGYGANIPTTAKRRLKQSVHLARRVLQLEKQNTLLRRDLERQTAHSSQISEELEAANQLLQQAQQPHSYLIETVRQRDTQIQTLKERLTRLEEEVSALQKEKITLLQVKNNMAADLERLLNHREVTVVFIFK</sequence>
<accession>A0A8C1GG82</accession>
<feature type="compositionally biased region" description="Basic and acidic residues" evidence="2">
    <location>
        <begin position="1"/>
        <end position="10"/>
    </location>
</feature>
<protein>
    <submittedName>
        <fullName evidence="3">Progesterone immunomodulatory binding factor 1</fullName>
    </submittedName>
</protein>
<dbReference type="Ensembl" id="ENSCCRT00000046193.2">
    <property type="protein sequence ID" value="ENSCCRP00000042618.2"/>
    <property type="gene ID" value="ENSCCRG00000081049.1"/>
</dbReference>
<feature type="coiled-coil region" evidence="1">
    <location>
        <begin position="197"/>
        <end position="426"/>
    </location>
</feature>
<feature type="coiled-coil region" evidence="1">
    <location>
        <begin position="478"/>
        <end position="547"/>
    </location>
</feature>
<organism evidence="3 4">
    <name type="scientific">Cyprinus carpio carpio</name>
    <dbReference type="NCBI Taxonomy" id="630221"/>
    <lineage>
        <taxon>Eukaryota</taxon>
        <taxon>Metazoa</taxon>
        <taxon>Chordata</taxon>
        <taxon>Craniata</taxon>
        <taxon>Vertebrata</taxon>
        <taxon>Euteleostomi</taxon>
        <taxon>Actinopterygii</taxon>
        <taxon>Neopterygii</taxon>
        <taxon>Teleostei</taxon>
        <taxon>Ostariophysi</taxon>
        <taxon>Cypriniformes</taxon>
        <taxon>Cyprinidae</taxon>
        <taxon>Cyprininae</taxon>
        <taxon>Cyprinus</taxon>
    </lineage>
</organism>
<dbReference type="InterPro" id="IPR026205">
    <property type="entry name" value="PIBF1"/>
</dbReference>
<evidence type="ECO:0000256" key="2">
    <source>
        <dbReference type="SAM" id="MobiDB-lite"/>
    </source>
</evidence>
<keyword evidence="4" id="KW-1185">Reference proteome</keyword>
<accession>A0A8C1HDS5</accession>